<dbReference type="Pfam" id="PF01841">
    <property type="entry name" value="Transglut_core"/>
    <property type="match status" value="1"/>
</dbReference>
<accession>A0AAE3EIT4</accession>
<gene>
    <name evidence="4" type="ORF">K7J14_13920</name>
</gene>
<name>A0AAE3EIT4_9SPIR</name>
<feature type="transmembrane region" description="Helical" evidence="2">
    <location>
        <begin position="54"/>
        <end position="72"/>
    </location>
</feature>
<proteinExistence type="predicted"/>
<keyword evidence="2" id="KW-0472">Membrane</keyword>
<dbReference type="InterPro" id="IPR038765">
    <property type="entry name" value="Papain-like_cys_pep_sf"/>
</dbReference>
<dbReference type="InterPro" id="IPR002931">
    <property type="entry name" value="Transglutaminase-like"/>
</dbReference>
<evidence type="ECO:0000313" key="4">
    <source>
        <dbReference type="EMBL" id="MCD1655790.1"/>
    </source>
</evidence>
<feature type="domain" description="Transglutaminase-like" evidence="3">
    <location>
        <begin position="480"/>
        <end position="548"/>
    </location>
</feature>
<dbReference type="PANTHER" id="PTHR42736">
    <property type="entry name" value="PROTEIN-GLUTAMINE GAMMA-GLUTAMYLTRANSFERASE"/>
    <property type="match status" value="1"/>
</dbReference>
<sequence>MRSASDARRQEKRPGRGRKNRFAAAAIALSLALLDALLVWLFDRVLKAEGPISLLLAWTASSSCILFLYFAAPNTARQNSAKRQIRRAVHTALLLIPAAGALTVLLQVHIARRSLAEAWLDLARRGQAFGFFSFFAAELYALFLLGPAILLARKRFAAAAFAFLLIHGLCAGLILGSPLLLFFSLILTIGLLASLQSEKSAERSFLAGVKRRLLQTAAPLGATLAVAVLAAAGGLARSDLLKIPAPDLAPLILKIAPSFPLVRDIPGYGFTVGEGSLPQSVWLSPRPLYRIQGTPNKVYYLTSNLFERWDGLSWSFSADQTAEESPIRLARDGELRAAEVELQLLEDFYPGFPLPEDAAAAIIPDSAPGKARVSSHEGLLFEPTAHRGLSVRFARSPANPERDAEGEPTLSGGMPSPPGAETVSPSGSARLKKLAEELRRANPDDEAYLQALTAYFSDGFSYSLDTGSSIEGLQGIENFLFTRRSGFCLWYASAFVLLARDGGLPARLAEGYRIQTDSAGRGTVTGNHAHAWPEVFFEGEWTRFEPTPPFREENPFLRIRRRDQGAMRQISAALGADAQQESPSSSAQTGYREILKKTGKIAAAAVLAAAMGAFAFRSAQSPRRKLRRRARKLVRKAKAKGIDGPDSTGWVRWAEKAGATFPQKKSVIGETAERMIRSTFGKPEAER</sequence>
<dbReference type="AlphaFoldDB" id="A0AAE3EIT4"/>
<feature type="transmembrane region" description="Helical" evidence="2">
    <location>
        <begin position="92"/>
        <end position="111"/>
    </location>
</feature>
<dbReference type="Proteomes" id="UP001198163">
    <property type="component" value="Unassembled WGS sequence"/>
</dbReference>
<comment type="caution">
    <text evidence="4">The sequence shown here is derived from an EMBL/GenBank/DDBJ whole genome shotgun (WGS) entry which is preliminary data.</text>
</comment>
<organism evidence="4 5">
    <name type="scientific">Teretinema zuelzerae</name>
    <dbReference type="NCBI Taxonomy" id="156"/>
    <lineage>
        <taxon>Bacteria</taxon>
        <taxon>Pseudomonadati</taxon>
        <taxon>Spirochaetota</taxon>
        <taxon>Spirochaetia</taxon>
        <taxon>Spirochaetales</taxon>
        <taxon>Treponemataceae</taxon>
        <taxon>Teretinema</taxon>
    </lineage>
</organism>
<evidence type="ECO:0000259" key="3">
    <source>
        <dbReference type="SMART" id="SM00460"/>
    </source>
</evidence>
<dbReference type="PANTHER" id="PTHR42736:SF1">
    <property type="entry name" value="PROTEIN-GLUTAMINE GAMMA-GLUTAMYLTRANSFERASE"/>
    <property type="match status" value="1"/>
</dbReference>
<dbReference type="SUPFAM" id="SSF54001">
    <property type="entry name" value="Cysteine proteinases"/>
    <property type="match status" value="1"/>
</dbReference>
<evidence type="ECO:0000313" key="5">
    <source>
        <dbReference type="Proteomes" id="UP001198163"/>
    </source>
</evidence>
<evidence type="ECO:0000256" key="2">
    <source>
        <dbReference type="SAM" id="Phobius"/>
    </source>
</evidence>
<protein>
    <submittedName>
        <fullName evidence="4">Transglutaminase-like domain-containing protein</fullName>
    </submittedName>
</protein>
<keyword evidence="2" id="KW-0812">Transmembrane</keyword>
<keyword evidence="5" id="KW-1185">Reference proteome</keyword>
<reference evidence="4" key="1">
    <citation type="submission" date="2021-08" db="EMBL/GenBank/DDBJ databases">
        <title>Comparative analyses of Brucepasteria parasyntrophica and Teretinema zuelzerae.</title>
        <authorList>
            <person name="Song Y."/>
            <person name="Brune A."/>
        </authorList>
    </citation>
    <scope>NUCLEOTIDE SEQUENCE</scope>
    <source>
        <strain evidence="4">DSM 1903</strain>
    </source>
</reference>
<dbReference type="InterPro" id="IPR052901">
    <property type="entry name" value="Bact_TGase-like"/>
</dbReference>
<keyword evidence="2" id="KW-1133">Transmembrane helix</keyword>
<dbReference type="SMART" id="SM00460">
    <property type="entry name" value="TGc"/>
    <property type="match status" value="1"/>
</dbReference>
<feature type="transmembrane region" description="Helical" evidence="2">
    <location>
        <begin position="156"/>
        <end position="174"/>
    </location>
</feature>
<dbReference type="Gene3D" id="3.10.620.30">
    <property type="match status" value="1"/>
</dbReference>
<feature type="transmembrane region" description="Helical" evidence="2">
    <location>
        <begin position="601"/>
        <end position="619"/>
    </location>
</feature>
<dbReference type="RefSeq" id="WP_230757612.1">
    <property type="nucleotide sequence ID" value="NZ_JAINWA010000003.1"/>
</dbReference>
<dbReference type="EMBL" id="JAINWA010000003">
    <property type="protein sequence ID" value="MCD1655790.1"/>
    <property type="molecule type" value="Genomic_DNA"/>
</dbReference>
<evidence type="ECO:0000256" key="1">
    <source>
        <dbReference type="SAM" id="MobiDB-lite"/>
    </source>
</evidence>
<feature type="transmembrane region" description="Helical" evidence="2">
    <location>
        <begin position="131"/>
        <end position="151"/>
    </location>
</feature>
<feature type="region of interest" description="Disordered" evidence="1">
    <location>
        <begin position="393"/>
        <end position="428"/>
    </location>
</feature>
<feature type="transmembrane region" description="Helical" evidence="2">
    <location>
        <begin position="21"/>
        <end position="42"/>
    </location>
</feature>